<feature type="region of interest" description="Disordered" evidence="1">
    <location>
        <begin position="24"/>
        <end position="76"/>
    </location>
</feature>
<dbReference type="PANTHER" id="PTHR15503">
    <property type="entry name" value="LDOC1 RELATED"/>
    <property type="match status" value="1"/>
</dbReference>
<dbReference type="Proteomes" id="UP001497480">
    <property type="component" value="Unassembled WGS sequence"/>
</dbReference>
<reference evidence="2 3" key="1">
    <citation type="submission" date="2024-03" db="EMBL/GenBank/DDBJ databases">
        <authorList>
            <person name="Martinez-Hernandez J."/>
        </authorList>
    </citation>
    <scope>NUCLEOTIDE SEQUENCE [LARGE SCALE GENOMIC DNA]</scope>
</reference>
<dbReference type="Pfam" id="PF08284">
    <property type="entry name" value="RVP_2"/>
    <property type="match status" value="1"/>
</dbReference>
<comment type="caution">
    <text evidence="2">The sequence shown here is derived from an EMBL/GenBank/DDBJ whole genome shotgun (WGS) entry which is preliminary data.</text>
</comment>
<gene>
    <name evidence="2" type="ORF">LLUT_LOCUS36161</name>
</gene>
<dbReference type="AlphaFoldDB" id="A0AAV1YNY6"/>
<dbReference type="InterPro" id="IPR021109">
    <property type="entry name" value="Peptidase_aspartic_dom_sf"/>
</dbReference>
<evidence type="ECO:0000256" key="1">
    <source>
        <dbReference type="SAM" id="MobiDB-lite"/>
    </source>
</evidence>
<evidence type="ECO:0008006" key="4">
    <source>
        <dbReference type="Google" id="ProtNLM"/>
    </source>
</evidence>
<proteinExistence type="predicted"/>
<dbReference type="PANTHER" id="PTHR15503:SF45">
    <property type="entry name" value="RNA-DIRECTED DNA POLYMERASE HOMOLOG"/>
    <property type="match status" value="1"/>
</dbReference>
<sequence length="248" mass="28475">MPTLVNKCRVYEKDLMDQKIYHKNFQSQKNVGPSRHKNNQRPNFRKPYQPPSGHRGFNRNNPQQYSNNKPRENPPKCSNCNKLHYGRRCPSKDDVCFNFGQSGHFRYEYPGNFKGKQIHLPTRPPTEKPTKRGKVFALSGAEIERSPDLIQGLKAIVMPYEIAVETPMKSLVMTSEACLQCLVVIQGRTFIMVDLICLPLSQLDVILGMDWMSENGVSLNCRRKIIEFLENPGECSDKEDRQSISAKE</sequence>
<keyword evidence="3" id="KW-1185">Reference proteome</keyword>
<protein>
    <recommendedName>
        <fullName evidence="4">Gag-pol polyprotein</fullName>
    </recommendedName>
</protein>
<accession>A0AAV1YNY6</accession>
<feature type="compositionally biased region" description="Polar residues" evidence="1">
    <location>
        <begin position="58"/>
        <end position="68"/>
    </location>
</feature>
<dbReference type="CDD" id="cd00303">
    <property type="entry name" value="retropepsin_like"/>
    <property type="match status" value="1"/>
</dbReference>
<name>A0AAV1YNY6_LUPLU</name>
<evidence type="ECO:0000313" key="3">
    <source>
        <dbReference type="Proteomes" id="UP001497480"/>
    </source>
</evidence>
<organism evidence="2 3">
    <name type="scientific">Lupinus luteus</name>
    <name type="common">European yellow lupine</name>
    <dbReference type="NCBI Taxonomy" id="3873"/>
    <lineage>
        <taxon>Eukaryota</taxon>
        <taxon>Viridiplantae</taxon>
        <taxon>Streptophyta</taxon>
        <taxon>Embryophyta</taxon>
        <taxon>Tracheophyta</taxon>
        <taxon>Spermatophyta</taxon>
        <taxon>Magnoliopsida</taxon>
        <taxon>eudicotyledons</taxon>
        <taxon>Gunneridae</taxon>
        <taxon>Pentapetalae</taxon>
        <taxon>rosids</taxon>
        <taxon>fabids</taxon>
        <taxon>Fabales</taxon>
        <taxon>Fabaceae</taxon>
        <taxon>Papilionoideae</taxon>
        <taxon>50 kb inversion clade</taxon>
        <taxon>genistoids sensu lato</taxon>
        <taxon>core genistoids</taxon>
        <taxon>Genisteae</taxon>
        <taxon>Lupinus</taxon>
    </lineage>
</organism>
<dbReference type="EMBL" id="CAXHTB010000026">
    <property type="protein sequence ID" value="CAL0335101.1"/>
    <property type="molecule type" value="Genomic_DNA"/>
</dbReference>
<evidence type="ECO:0000313" key="2">
    <source>
        <dbReference type="EMBL" id="CAL0335101.1"/>
    </source>
</evidence>
<dbReference type="InterPro" id="IPR032567">
    <property type="entry name" value="RTL1-rel"/>
</dbReference>
<dbReference type="Gene3D" id="2.40.70.10">
    <property type="entry name" value="Acid Proteases"/>
    <property type="match status" value="1"/>
</dbReference>
<dbReference type="Gene3D" id="4.10.60.10">
    <property type="entry name" value="Zinc finger, CCHC-type"/>
    <property type="match status" value="1"/>
</dbReference>